<dbReference type="Gene3D" id="3.40.190.80">
    <property type="match status" value="1"/>
</dbReference>
<organism evidence="5 6">
    <name type="scientific">Roseitalea porphyridii</name>
    <dbReference type="NCBI Taxonomy" id="1852022"/>
    <lineage>
        <taxon>Bacteria</taxon>
        <taxon>Pseudomonadati</taxon>
        <taxon>Pseudomonadota</taxon>
        <taxon>Alphaproteobacteria</taxon>
        <taxon>Hyphomicrobiales</taxon>
        <taxon>Ahrensiaceae</taxon>
        <taxon>Roseitalea</taxon>
    </lineage>
</organism>
<sequence length="274" mass="28827">MDGSHADTTDLPGLDEELDLMAGLARQAGAMALAHFGGDNLDVRLKDGESPVTKVDYAVDDLLRQGLLAARPTYGWLSEETADTDITHRRNAPRTFIVDPLDGTRAFIEGHEVWCVSIGLVENGRPVAGILECPAVGETITATLGGGAYIDGERIGTGPLRDEPLIGGPRALVDRLKASGTVAARRHPHVPSLAYRLAMVARGAMDATFVKPYAADWDIAAAALILTEAGALFTDGAGQPVVMNGTDPLKGTLIACHRGLQQPMVGVVAGLSFR</sequence>
<evidence type="ECO:0000256" key="2">
    <source>
        <dbReference type="ARBA" id="ARBA00022723"/>
    </source>
</evidence>
<feature type="binding site" evidence="4">
    <location>
        <position position="99"/>
    </location>
    <ligand>
        <name>Mg(2+)</name>
        <dbReference type="ChEBI" id="CHEBI:18420"/>
        <label>1</label>
        <note>catalytic</note>
    </ligand>
</feature>
<dbReference type="EMBL" id="CP036532">
    <property type="protein sequence ID" value="QBK29497.1"/>
    <property type="molecule type" value="Genomic_DNA"/>
</dbReference>
<reference evidence="5 6" key="1">
    <citation type="journal article" date="2017" name="Int. J. Syst. Evol. Microbiol.">
        <title>Roseitalea porphyridii gen. nov., sp. nov., isolated from a red alga, and reclassification of Hoeflea suaedae Chung et al. 2013 as Pseudohoeflea suaedae gen. nov., comb. nov.</title>
        <authorList>
            <person name="Hyeon J.W."/>
            <person name="Jeong S.E."/>
            <person name="Baek K."/>
            <person name="Jeon C.O."/>
        </authorList>
    </citation>
    <scope>NUCLEOTIDE SEQUENCE [LARGE SCALE GENOMIC DNA]</scope>
    <source>
        <strain evidence="5 6">MA7-20</strain>
    </source>
</reference>
<evidence type="ECO:0000313" key="6">
    <source>
        <dbReference type="Proteomes" id="UP000293719"/>
    </source>
</evidence>
<dbReference type="PANTHER" id="PTHR20854:SF4">
    <property type="entry name" value="INOSITOL-1-MONOPHOSPHATASE-RELATED"/>
    <property type="match status" value="1"/>
</dbReference>
<evidence type="ECO:0000256" key="4">
    <source>
        <dbReference type="PIRSR" id="PIRSR600760-2"/>
    </source>
</evidence>
<dbReference type="OrthoDB" id="9785695at2"/>
<dbReference type="PRINTS" id="PR00377">
    <property type="entry name" value="IMPHPHTASES"/>
</dbReference>
<evidence type="ECO:0000256" key="3">
    <source>
        <dbReference type="ARBA" id="ARBA00022842"/>
    </source>
</evidence>
<comment type="similarity">
    <text evidence="1">Belongs to the inositol monophosphatase superfamily.</text>
</comment>
<dbReference type="GeneID" id="90766079"/>
<dbReference type="InterPro" id="IPR020550">
    <property type="entry name" value="Inositol_monophosphatase_CS"/>
</dbReference>
<dbReference type="Pfam" id="PF00459">
    <property type="entry name" value="Inositol_P"/>
    <property type="match status" value="1"/>
</dbReference>
<dbReference type="CDD" id="cd01638">
    <property type="entry name" value="CysQ"/>
    <property type="match status" value="1"/>
</dbReference>
<dbReference type="InterPro" id="IPR000760">
    <property type="entry name" value="Inositol_monophosphatase-like"/>
</dbReference>
<feature type="binding site" evidence="4">
    <location>
        <position position="218"/>
    </location>
    <ligand>
        <name>Mg(2+)</name>
        <dbReference type="ChEBI" id="CHEBI:18420"/>
        <label>1</label>
        <note>catalytic</note>
    </ligand>
</feature>
<dbReference type="AlphaFoldDB" id="A0A4P6UWC5"/>
<dbReference type="RefSeq" id="WP_131615197.1">
    <property type="nucleotide sequence ID" value="NZ_CP036532.1"/>
</dbReference>
<dbReference type="SUPFAM" id="SSF56655">
    <property type="entry name" value="Carbohydrate phosphatase"/>
    <property type="match status" value="1"/>
</dbReference>
<keyword evidence="2 4" id="KW-0479">Metal-binding</keyword>
<accession>A0A4P6UWC5</accession>
<dbReference type="PANTHER" id="PTHR20854">
    <property type="entry name" value="INOSITOL MONOPHOSPHATASE"/>
    <property type="match status" value="1"/>
</dbReference>
<dbReference type="GO" id="GO:0006020">
    <property type="term" value="P:inositol metabolic process"/>
    <property type="evidence" value="ECO:0007669"/>
    <property type="project" value="TreeGrafter"/>
</dbReference>
<keyword evidence="3 4" id="KW-0460">Magnesium</keyword>
<dbReference type="KEGG" id="rpod:E0E05_02115"/>
<dbReference type="GO" id="GO:0008934">
    <property type="term" value="F:inositol monophosphate 1-phosphatase activity"/>
    <property type="evidence" value="ECO:0007669"/>
    <property type="project" value="TreeGrafter"/>
</dbReference>
<proteinExistence type="inferred from homology"/>
<dbReference type="GO" id="GO:0046854">
    <property type="term" value="P:phosphatidylinositol phosphate biosynthetic process"/>
    <property type="evidence" value="ECO:0007669"/>
    <property type="project" value="InterPro"/>
</dbReference>
<comment type="cofactor">
    <cofactor evidence="4">
        <name>Mg(2+)</name>
        <dbReference type="ChEBI" id="CHEBI:18420"/>
    </cofactor>
</comment>
<name>A0A4P6UWC5_9HYPH</name>
<protein>
    <submittedName>
        <fullName evidence="5">3'(2'),5'-bisphosphate nucleotidase CysQ</fullName>
    </submittedName>
</protein>
<evidence type="ECO:0000313" key="5">
    <source>
        <dbReference type="EMBL" id="QBK29497.1"/>
    </source>
</evidence>
<dbReference type="Gene3D" id="3.30.540.10">
    <property type="entry name" value="Fructose-1,6-Bisphosphatase, subunit A, domain 1"/>
    <property type="match status" value="1"/>
</dbReference>
<keyword evidence="6" id="KW-1185">Reference proteome</keyword>
<gene>
    <name evidence="5" type="ORF">E0E05_02115</name>
</gene>
<feature type="binding site" evidence="4">
    <location>
        <position position="79"/>
    </location>
    <ligand>
        <name>Mg(2+)</name>
        <dbReference type="ChEBI" id="CHEBI:18420"/>
        <label>1</label>
        <note>catalytic</note>
    </ligand>
</feature>
<dbReference type="Proteomes" id="UP000293719">
    <property type="component" value="Chromosome"/>
</dbReference>
<evidence type="ECO:0000256" key="1">
    <source>
        <dbReference type="ARBA" id="ARBA00009759"/>
    </source>
</evidence>
<feature type="binding site" evidence="4">
    <location>
        <position position="102"/>
    </location>
    <ligand>
        <name>Mg(2+)</name>
        <dbReference type="ChEBI" id="CHEBI:18420"/>
        <label>1</label>
        <note>catalytic</note>
    </ligand>
</feature>
<dbReference type="PROSITE" id="PS00630">
    <property type="entry name" value="IMP_2"/>
    <property type="match status" value="1"/>
</dbReference>
<dbReference type="GO" id="GO:0007165">
    <property type="term" value="P:signal transduction"/>
    <property type="evidence" value="ECO:0007669"/>
    <property type="project" value="TreeGrafter"/>
</dbReference>
<dbReference type="GO" id="GO:0046872">
    <property type="term" value="F:metal ion binding"/>
    <property type="evidence" value="ECO:0007669"/>
    <property type="project" value="UniProtKB-KW"/>
</dbReference>
<feature type="binding site" evidence="4">
    <location>
        <position position="101"/>
    </location>
    <ligand>
        <name>Mg(2+)</name>
        <dbReference type="ChEBI" id="CHEBI:18420"/>
        <label>1</label>
        <note>catalytic</note>
    </ligand>
</feature>